<dbReference type="InterPro" id="IPR008954">
    <property type="entry name" value="Moesin_tail_sf"/>
</dbReference>
<reference evidence="2" key="2">
    <citation type="submission" date="2025-08" db="UniProtKB">
        <authorList>
            <consortium name="Ensembl"/>
        </authorList>
    </citation>
    <scope>IDENTIFICATION</scope>
</reference>
<sequence>MATSPVAPRASRLTEEEENALVSQVVEIISGISLESLKTQDKPEDRDAWSMEEGDDSVFYSDEDQGQQDREADTLCEFNLDEEEQLLECELNKEEEEVPTGTSSEQLQTSGQIKVQQEPKQSSDLYVPVGFHQGPKPGYSTLPLQKKPSDSSRAFDHLSSASKYSTVSYRKIRRGNTRQKIKQFEFMVMNL</sequence>
<dbReference type="Gene3D" id="6.10.360.10">
    <property type="match status" value="1"/>
</dbReference>
<reference evidence="2" key="3">
    <citation type="submission" date="2025-09" db="UniProtKB">
        <authorList>
            <consortium name="Ensembl"/>
        </authorList>
    </citation>
    <scope>IDENTIFICATION</scope>
</reference>
<accession>A0A3P8VQ40</accession>
<dbReference type="InParanoid" id="A0A3P8VQ40"/>
<keyword evidence="3" id="KW-1185">Reference proteome</keyword>
<dbReference type="Ensembl" id="ENSCSET00000017564.1">
    <property type="protein sequence ID" value="ENSCSEP00000017348.1"/>
    <property type="gene ID" value="ENSCSEG00000011130.1"/>
</dbReference>
<evidence type="ECO:0000313" key="2">
    <source>
        <dbReference type="Ensembl" id="ENSCSEP00000017348.1"/>
    </source>
</evidence>
<feature type="region of interest" description="Disordered" evidence="1">
    <location>
        <begin position="91"/>
        <end position="157"/>
    </location>
</feature>
<dbReference type="OMA" id="REVWSME"/>
<name>A0A3P8VQ40_CYNSE</name>
<evidence type="ECO:0000313" key="3">
    <source>
        <dbReference type="Proteomes" id="UP000265120"/>
    </source>
</evidence>
<proteinExistence type="predicted"/>
<feature type="compositionally biased region" description="Basic and acidic residues" evidence="1">
    <location>
        <begin position="147"/>
        <end position="156"/>
    </location>
</feature>
<feature type="region of interest" description="Disordered" evidence="1">
    <location>
        <begin position="37"/>
        <end position="73"/>
    </location>
</feature>
<feature type="compositionally biased region" description="Acidic residues" evidence="1">
    <location>
        <begin position="50"/>
        <end position="66"/>
    </location>
</feature>
<dbReference type="Proteomes" id="UP000265120">
    <property type="component" value="Chromosome 16"/>
</dbReference>
<dbReference type="GO" id="GO:0003779">
    <property type="term" value="F:actin binding"/>
    <property type="evidence" value="ECO:0007669"/>
    <property type="project" value="InterPro"/>
</dbReference>
<protein>
    <submittedName>
        <fullName evidence="2">Ermin</fullName>
    </submittedName>
</protein>
<feature type="compositionally biased region" description="Polar residues" evidence="1">
    <location>
        <begin position="100"/>
        <end position="124"/>
    </location>
</feature>
<feature type="compositionally biased region" description="Basic and acidic residues" evidence="1">
    <location>
        <begin position="38"/>
        <end position="49"/>
    </location>
</feature>
<reference evidence="2 3" key="1">
    <citation type="journal article" date="2014" name="Nat. Genet.">
        <title>Whole-genome sequence of a flatfish provides insights into ZW sex chromosome evolution and adaptation to a benthic lifestyle.</title>
        <authorList>
            <person name="Chen S."/>
            <person name="Zhang G."/>
            <person name="Shao C."/>
            <person name="Huang Q."/>
            <person name="Liu G."/>
            <person name="Zhang P."/>
            <person name="Song W."/>
            <person name="An N."/>
            <person name="Chalopin D."/>
            <person name="Volff J.N."/>
            <person name="Hong Y."/>
            <person name="Li Q."/>
            <person name="Sha Z."/>
            <person name="Zhou H."/>
            <person name="Xie M."/>
            <person name="Yu Q."/>
            <person name="Liu Y."/>
            <person name="Xiang H."/>
            <person name="Wang N."/>
            <person name="Wu K."/>
            <person name="Yang C."/>
            <person name="Zhou Q."/>
            <person name="Liao X."/>
            <person name="Yang L."/>
            <person name="Hu Q."/>
            <person name="Zhang J."/>
            <person name="Meng L."/>
            <person name="Jin L."/>
            <person name="Tian Y."/>
            <person name="Lian J."/>
            <person name="Yang J."/>
            <person name="Miao G."/>
            <person name="Liu S."/>
            <person name="Liang Z."/>
            <person name="Yan F."/>
            <person name="Li Y."/>
            <person name="Sun B."/>
            <person name="Zhang H."/>
            <person name="Zhang J."/>
            <person name="Zhu Y."/>
            <person name="Du M."/>
            <person name="Zhao Y."/>
            <person name="Schartl M."/>
            <person name="Tang Q."/>
            <person name="Wang J."/>
        </authorList>
    </citation>
    <scope>NUCLEOTIDE SEQUENCE</scope>
</reference>
<dbReference type="AlphaFoldDB" id="A0A3P8VQ40"/>
<organism evidence="2 3">
    <name type="scientific">Cynoglossus semilaevis</name>
    <name type="common">Tongue sole</name>
    <dbReference type="NCBI Taxonomy" id="244447"/>
    <lineage>
        <taxon>Eukaryota</taxon>
        <taxon>Metazoa</taxon>
        <taxon>Chordata</taxon>
        <taxon>Craniata</taxon>
        <taxon>Vertebrata</taxon>
        <taxon>Euteleostomi</taxon>
        <taxon>Actinopterygii</taxon>
        <taxon>Neopterygii</taxon>
        <taxon>Teleostei</taxon>
        <taxon>Neoteleostei</taxon>
        <taxon>Acanthomorphata</taxon>
        <taxon>Carangaria</taxon>
        <taxon>Pleuronectiformes</taxon>
        <taxon>Pleuronectoidei</taxon>
        <taxon>Cynoglossidae</taxon>
        <taxon>Cynoglossinae</taxon>
        <taxon>Cynoglossus</taxon>
    </lineage>
</organism>
<dbReference type="GeneTree" id="ENSGT00650000094711"/>
<evidence type="ECO:0000256" key="1">
    <source>
        <dbReference type="SAM" id="MobiDB-lite"/>
    </source>
</evidence>